<dbReference type="PANTHER" id="PTHR30349:SF41">
    <property type="entry name" value="INTEGRASE_RECOMBINASE PROTEIN MJ0367-RELATED"/>
    <property type="match status" value="1"/>
</dbReference>
<evidence type="ECO:0000313" key="6">
    <source>
        <dbReference type="Proteomes" id="UP000000343"/>
    </source>
</evidence>
<dbReference type="Gene3D" id="1.10.443.10">
    <property type="entry name" value="Intergrase catalytic core"/>
    <property type="match status" value="1"/>
</dbReference>
<keyword evidence="3" id="KW-0233">DNA recombination</keyword>
<dbReference type="SUPFAM" id="SSF56349">
    <property type="entry name" value="DNA breaking-rejoining enzymes"/>
    <property type="match status" value="1"/>
</dbReference>
<name>E8X186_GRATM</name>
<accession>E8X186</accession>
<evidence type="ECO:0000313" key="5">
    <source>
        <dbReference type="EMBL" id="ADW69040.1"/>
    </source>
</evidence>
<feature type="domain" description="Tyr recombinase" evidence="4">
    <location>
        <begin position="72"/>
        <end position="272"/>
    </location>
</feature>
<comment type="similarity">
    <text evidence="1">Belongs to the 'phage' integrase family.</text>
</comment>
<protein>
    <submittedName>
        <fullName evidence="5">Integrase family protein</fullName>
    </submittedName>
</protein>
<keyword evidence="6" id="KW-1185">Reference proteome</keyword>
<dbReference type="GO" id="GO:0003677">
    <property type="term" value="F:DNA binding"/>
    <property type="evidence" value="ECO:0007669"/>
    <property type="project" value="UniProtKB-KW"/>
</dbReference>
<evidence type="ECO:0000256" key="3">
    <source>
        <dbReference type="ARBA" id="ARBA00023172"/>
    </source>
</evidence>
<dbReference type="Pfam" id="PF00589">
    <property type="entry name" value="Phage_integrase"/>
    <property type="match status" value="1"/>
</dbReference>
<dbReference type="eggNOG" id="COG0582">
    <property type="taxonomic scope" value="Bacteria"/>
</dbReference>
<proteinExistence type="inferred from homology"/>
<evidence type="ECO:0000256" key="1">
    <source>
        <dbReference type="ARBA" id="ARBA00008857"/>
    </source>
</evidence>
<dbReference type="GO" id="GO:0015074">
    <property type="term" value="P:DNA integration"/>
    <property type="evidence" value="ECO:0007669"/>
    <property type="project" value="InterPro"/>
</dbReference>
<dbReference type="InterPro" id="IPR011010">
    <property type="entry name" value="DNA_brk_join_enz"/>
</dbReference>
<dbReference type="GO" id="GO:0006310">
    <property type="term" value="P:DNA recombination"/>
    <property type="evidence" value="ECO:0007669"/>
    <property type="project" value="UniProtKB-KW"/>
</dbReference>
<dbReference type="AlphaFoldDB" id="E8X186"/>
<dbReference type="KEGG" id="acm:AciX9_1995"/>
<organism evidence="6">
    <name type="scientific">Granulicella tundricola (strain ATCC BAA-1859 / DSM 23138 / MP5ACTX9)</name>
    <dbReference type="NCBI Taxonomy" id="1198114"/>
    <lineage>
        <taxon>Bacteria</taxon>
        <taxon>Pseudomonadati</taxon>
        <taxon>Acidobacteriota</taxon>
        <taxon>Terriglobia</taxon>
        <taxon>Terriglobales</taxon>
        <taxon>Acidobacteriaceae</taxon>
        <taxon>Granulicella</taxon>
    </lineage>
</organism>
<dbReference type="InterPro" id="IPR013762">
    <property type="entry name" value="Integrase-like_cat_sf"/>
</dbReference>
<sequence>MLLQLCQYLGPVALAAVTAKDVLGFLDGQSIGSRTWRLKHQMLSRFFEFWSARAVLPGLRMPPQRPEVRQTFEPYIYSRAEIQSLLRAARTDHHPTRLVDPQTLRTFILFLYGTGALTGEILGVKDADVDLETGMLTIVSARWNRSRSIPLSRDLCEVLQKYRNWRARKRLFDPHFLVTKNDKPLSKKSVVVCFARLRRIAGVCRRDGSALEPRLNDLKFTFAVHRITSWIRNGANLSRMLPALAAYMGQVDLGATERYLSMTPERFRKELNRLSPRKGKAHWRDKPELMKFVSSL</sequence>
<evidence type="ECO:0000259" key="4">
    <source>
        <dbReference type="PROSITE" id="PS51898"/>
    </source>
</evidence>
<dbReference type="InterPro" id="IPR050090">
    <property type="entry name" value="Tyrosine_recombinase_XerCD"/>
</dbReference>
<keyword evidence="2" id="KW-0238">DNA-binding</keyword>
<gene>
    <name evidence="5" type="ordered locus">AciX9_1995</name>
</gene>
<dbReference type="HOGENOM" id="CLU_027562_10_0_0"/>
<dbReference type="InterPro" id="IPR002104">
    <property type="entry name" value="Integrase_catalytic"/>
</dbReference>
<dbReference type="EMBL" id="CP002480">
    <property type="protein sequence ID" value="ADW69040.1"/>
    <property type="molecule type" value="Genomic_DNA"/>
</dbReference>
<dbReference type="PANTHER" id="PTHR30349">
    <property type="entry name" value="PHAGE INTEGRASE-RELATED"/>
    <property type="match status" value="1"/>
</dbReference>
<dbReference type="STRING" id="1198114.AciX9_1995"/>
<evidence type="ECO:0000256" key="2">
    <source>
        <dbReference type="ARBA" id="ARBA00023125"/>
    </source>
</evidence>
<reference evidence="6" key="1">
    <citation type="submission" date="2011-01" db="EMBL/GenBank/DDBJ databases">
        <title>Complete sequence of chromosome of Acidobacterium sp. MP5ACTX9.</title>
        <authorList>
            <consortium name="US DOE Joint Genome Institute"/>
            <person name="Lucas S."/>
            <person name="Copeland A."/>
            <person name="Lapidus A."/>
            <person name="Cheng J.-F."/>
            <person name="Goodwin L."/>
            <person name="Pitluck S."/>
            <person name="Teshima H."/>
            <person name="Detter J.C."/>
            <person name="Han C."/>
            <person name="Tapia R."/>
            <person name="Land M."/>
            <person name="Hauser L."/>
            <person name="Kyrpides N."/>
            <person name="Ivanova N."/>
            <person name="Ovchinnikova G."/>
            <person name="Pagani I."/>
            <person name="Rawat S.R."/>
            <person name="Mannisto M."/>
            <person name="Haggblom M.M."/>
            <person name="Woyke T."/>
        </authorList>
    </citation>
    <scope>NUCLEOTIDE SEQUENCE [LARGE SCALE GENOMIC DNA]</scope>
    <source>
        <strain evidence="6">MP5ACTX9</strain>
    </source>
</reference>
<dbReference type="PaxDb" id="1198114-AciX9_1995"/>
<dbReference type="Proteomes" id="UP000000343">
    <property type="component" value="Chromosome"/>
</dbReference>
<dbReference type="PROSITE" id="PS51898">
    <property type="entry name" value="TYR_RECOMBINASE"/>
    <property type="match status" value="1"/>
</dbReference>